<dbReference type="PANTHER" id="PTHR39640">
    <property type="entry name" value="VNG6129C"/>
    <property type="match status" value="1"/>
</dbReference>
<dbReference type="AlphaFoldDB" id="A0A8T4GIA5"/>
<reference evidence="1" key="1">
    <citation type="submission" date="2021-03" db="EMBL/GenBank/DDBJ databases">
        <title>Genomic Encyclopedia of Type Strains, Phase IV (KMG-IV): sequencing the most valuable type-strain genomes for metagenomic binning, comparative biology and taxonomic classification.</title>
        <authorList>
            <person name="Goeker M."/>
        </authorList>
    </citation>
    <scope>NUCLEOTIDE SEQUENCE</scope>
    <source>
        <strain evidence="1">DSM 23564</strain>
    </source>
</reference>
<protein>
    <submittedName>
        <fullName evidence="1">Putative nuclease of restriction endonuclease-like RecB superfamily</fullName>
    </submittedName>
</protein>
<organism evidence="1 2">
    <name type="scientific">Halorubrum alkaliphilum</name>
    <dbReference type="NCBI Taxonomy" id="261290"/>
    <lineage>
        <taxon>Archaea</taxon>
        <taxon>Methanobacteriati</taxon>
        <taxon>Methanobacteriota</taxon>
        <taxon>Stenosarchaea group</taxon>
        <taxon>Halobacteria</taxon>
        <taxon>Halobacteriales</taxon>
        <taxon>Haloferacaceae</taxon>
        <taxon>Halorubrum</taxon>
    </lineage>
</organism>
<proteinExistence type="predicted"/>
<keyword evidence="1" id="KW-0255">Endonuclease</keyword>
<dbReference type="Pfam" id="PF05626">
    <property type="entry name" value="DUF790"/>
    <property type="match status" value="1"/>
</dbReference>
<evidence type="ECO:0000313" key="1">
    <source>
        <dbReference type="EMBL" id="MBP1923437.1"/>
    </source>
</evidence>
<dbReference type="PANTHER" id="PTHR39640:SF1">
    <property type="entry name" value="DUF790 FAMILY PROTEIN"/>
    <property type="match status" value="1"/>
</dbReference>
<keyword evidence="1" id="KW-0378">Hydrolase</keyword>
<evidence type="ECO:0000313" key="2">
    <source>
        <dbReference type="Proteomes" id="UP000823588"/>
    </source>
</evidence>
<name>A0A8T4GIA5_9EURY</name>
<comment type="caution">
    <text evidence="1">The sequence shown here is derived from an EMBL/GenBank/DDBJ whole genome shotgun (WGS) entry which is preliminary data.</text>
</comment>
<accession>A0A8T4GIA5</accession>
<dbReference type="GO" id="GO:0004519">
    <property type="term" value="F:endonuclease activity"/>
    <property type="evidence" value="ECO:0007669"/>
    <property type="project" value="UniProtKB-KW"/>
</dbReference>
<dbReference type="EMBL" id="JAGGKQ010000021">
    <property type="protein sequence ID" value="MBP1923437.1"/>
    <property type="molecule type" value="Genomic_DNA"/>
</dbReference>
<dbReference type="InterPro" id="IPR008508">
    <property type="entry name" value="Bax1"/>
</dbReference>
<dbReference type="Proteomes" id="UP000823588">
    <property type="component" value="Unassembled WGS sequence"/>
</dbReference>
<gene>
    <name evidence="1" type="ORF">J2751_002479</name>
</gene>
<keyword evidence="1" id="KW-0540">Nuclease</keyword>
<sequence>MKLFGLMHRIYPIDQDGTRVASTDLAAGYEVELDGPVSLFRKSQKYGIRMANFLPALPLCDRWEMRAEILDEGSAGDTKQFTLDHTDGLVSHYSTGQRFDSDVERTLTRKWERATTEWDLQREDDVFDLGSEVMIPDFAIEHPDGRRAIMEIIGFWTPEYLTSKLAKIRQIEADNFVLAVSERLDCSDEDFGDSADRVLWFKTGMHVYDVVELAEEYASPVETGRD</sequence>
<keyword evidence="2" id="KW-1185">Reference proteome</keyword>